<dbReference type="Gene3D" id="2.60.120.200">
    <property type="match status" value="2"/>
</dbReference>
<keyword evidence="3" id="KW-0732">Signal</keyword>
<dbReference type="SMART" id="SM00560">
    <property type="entry name" value="LamGL"/>
    <property type="match status" value="2"/>
</dbReference>
<dbReference type="InterPro" id="IPR001791">
    <property type="entry name" value="Laminin_G"/>
</dbReference>
<sequence length="794" mass="86702">MEHNYRTSCHSVRRRSLITKIRSCSRLFQLLKCQKHQLLFLSALIFLLNIFSVIPVAAAASAPTNGLEAKAAQAECPSGLVHYFGMDETASGTYKDYTSEATATCTSCPEPAAGMFGGAQRFDGVNDGLDLNEVTNFQWGPNSSFTIEVWMQTTGSSSDNRVIIGRNATDSNMIWWLGVDTDGYAVFELRDRKREGHKIGASGKKVNDGKWHHVAVVRDGIQRQNRVYVDGFAIADFPYTYTDNFESTVPVNIGYLALNNGYRFSGLLDELMVYNRPLTESEMRSRYNSGAGNYCGPQQVAPSIVSEAITYGVAGQPYIYDVNATGTPAPAYTLVSGPAGMTINAASGELTWTPAAAGKFSVTVQAANSTGQDKQSFEITVKKDIGETAGLVHHWMLHEITGTRYKDYYTPYDATADAASKPTPVAGVISGGQRFDGKINGLDVMQGRNFDWEPNDNFTIELWMRSTASKSENQVLIGRSAKESAVHWWVGVGTDGTAGFQLLDLEWQGIFVGGSGPKLNDGKWHQVVAVRNAAAGSTKVYVDGNKVAEGSFAHKYGFASLAPVNMGYLNEDSRYRYEGDLDEVKLFGRALSDAEIKTRYTQVYNAIVELIRFEGKYAGGVVELDWETIAEIETVSFGIERSANTEDFTPIGEVPATGSRSTENVLYDYTDKAPLKGKSYYRLKINKKNGSSTYSNIVMVEYGGAIASSFQVYPNPIARGGEVSVEVTNLGESEEVTFMVTDMAGKTILQEKVVADEQGLLTLKVPVSGNLQPGIFNLTVVTKNKTISRKLVAL</sequence>
<dbReference type="EMBL" id="JBHUIM010000001">
    <property type="protein sequence ID" value="MFD2245456.1"/>
    <property type="molecule type" value="Genomic_DNA"/>
</dbReference>
<keyword evidence="2" id="KW-0479">Metal-binding</keyword>
<evidence type="ECO:0000256" key="4">
    <source>
        <dbReference type="ARBA" id="ARBA00022837"/>
    </source>
</evidence>
<organism evidence="7 8">
    <name type="scientific">Pontibacter ruber</name>
    <dbReference type="NCBI Taxonomy" id="1343895"/>
    <lineage>
        <taxon>Bacteria</taxon>
        <taxon>Pseudomonadati</taxon>
        <taxon>Bacteroidota</taxon>
        <taxon>Cytophagia</taxon>
        <taxon>Cytophagales</taxon>
        <taxon>Hymenobacteraceae</taxon>
        <taxon>Pontibacter</taxon>
    </lineage>
</organism>
<comment type="caution">
    <text evidence="7">The sequence shown here is derived from an EMBL/GenBank/DDBJ whole genome shotgun (WGS) entry which is preliminary data.</text>
</comment>
<protein>
    <submittedName>
        <fullName evidence="7">LamG-like jellyroll fold domain-containing protein</fullName>
    </submittedName>
</protein>
<name>A0ABW5CSJ0_9BACT</name>
<dbReference type="Pfam" id="PF05345">
    <property type="entry name" value="He_PIG"/>
    <property type="match status" value="1"/>
</dbReference>
<dbReference type="NCBIfam" id="TIGR04183">
    <property type="entry name" value="Por_Secre_tail"/>
    <property type="match status" value="1"/>
</dbReference>
<dbReference type="PANTHER" id="PTHR19277">
    <property type="entry name" value="PENTRAXIN"/>
    <property type="match status" value="1"/>
</dbReference>
<evidence type="ECO:0000259" key="6">
    <source>
        <dbReference type="PROSITE" id="PS50025"/>
    </source>
</evidence>
<dbReference type="InterPro" id="IPR051360">
    <property type="entry name" value="Neuronal_Pentraxin_Related"/>
</dbReference>
<dbReference type="Proteomes" id="UP001597374">
    <property type="component" value="Unassembled WGS sequence"/>
</dbReference>
<evidence type="ECO:0000313" key="8">
    <source>
        <dbReference type="Proteomes" id="UP001597374"/>
    </source>
</evidence>
<evidence type="ECO:0000256" key="1">
    <source>
        <dbReference type="ARBA" id="ARBA00001913"/>
    </source>
</evidence>
<evidence type="ECO:0000256" key="3">
    <source>
        <dbReference type="ARBA" id="ARBA00022729"/>
    </source>
</evidence>
<accession>A0ABW5CSJ0</accession>
<keyword evidence="4" id="KW-0106">Calcium</keyword>
<dbReference type="InterPro" id="IPR013320">
    <property type="entry name" value="ConA-like_dom_sf"/>
</dbReference>
<evidence type="ECO:0000256" key="5">
    <source>
        <dbReference type="ARBA" id="ARBA00023157"/>
    </source>
</evidence>
<dbReference type="PANTHER" id="PTHR19277:SF125">
    <property type="entry name" value="B6"/>
    <property type="match status" value="1"/>
</dbReference>
<keyword evidence="8" id="KW-1185">Reference proteome</keyword>
<keyword evidence="5" id="KW-1015">Disulfide bond</keyword>
<dbReference type="Gene3D" id="2.60.40.10">
    <property type="entry name" value="Immunoglobulins"/>
    <property type="match status" value="2"/>
</dbReference>
<dbReference type="InterPro" id="IPR015919">
    <property type="entry name" value="Cadherin-like_sf"/>
</dbReference>
<dbReference type="InterPro" id="IPR013783">
    <property type="entry name" value="Ig-like_fold"/>
</dbReference>
<dbReference type="SUPFAM" id="SSF49313">
    <property type="entry name" value="Cadherin-like"/>
    <property type="match status" value="1"/>
</dbReference>
<evidence type="ECO:0000313" key="7">
    <source>
        <dbReference type="EMBL" id="MFD2245456.1"/>
    </source>
</evidence>
<dbReference type="InterPro" id="IPR026444">
    <property type="entry name" value="Secre_tail"/>
</dbReference>
<dbReference type="PROSITE" id="PS50025">
    <property type="entry name" value="LAM_G_DOMAIN"/>
    <property type="match status" value="1"/>
</dbReference>
<dbReference type="Pfam" id="PF13385">
    <property type="entry name" value="Laminin_G_3"/>
    <property type="match status" value="2"/>
</dbReference>
<comment type="cofactor">
    <cofactor evidence="1">
        <name>Ca(2+)</name>
        <dbReference type="ChEBI" id="CHEBI:29108"/>
    </cofactor>
</comment>
<reference evidence="8" key="1">
    <citation type="journal article" date="2019" name="Int. J. Syst. Evol. Microbiol.">
        <title>The Global Catalogue of Microorganisms (GCM) 10K type strain sequencing project: providing services to taxonomists for standard genome sequencing and annotation.</title>
        <authorList>
            <consortium name="The Broad Institute Genomics Platform"/>
            <consortium name="The Broad Institute Genome Sequencing Center for Infectious Disease"/>
            <person name="Wu L."/>
            <person name="Ma J."/>
        </authorList>
    </citation>
    <scope>NUCLEOTIDE SEQUENCE [LARGE SCALE GENOMIC DNA]</scope>
    <source>
        <strain evidence="8">CGMCC 4.1782</strain>
    </source>
</reference>
<evidence type="ECO:0000256" key="2">
    <source>
        <dbReference type="ARBA" id="ARBA00022723"/>
    </source>
</evidence>
<dbReference type="RefSeq" id="WP_250429087.1">
    <property type="nucleotide sequence ID" value="NZ_JALPRR010000002.1"/>
</dbReference>
<dbReference type="SUPFAM" id="SSF49899">
    <property type="entry name" value="Concanavalin A-like lectins/glucanases"/>
    <property type="match status" value="2"/>
</dbReference>
<gene>
    <name evidence="7" type="ORF">ACFSKP_04265</name>
</gene>
<proteinExistence type="predicted"/>
<feature type="domain" description="Laminin G" evidence="6">
    <location>
        <begin position="118"/>
        <end position="295"/>
    </location>
</feature>
<dbReference type="InterPro" id="IPR006558">
    <property type="entry name" value="LamG-like"/>
</dbReference>
<dbReference type="CDD" id="cd00110">
    <property type="entry name" value="LamG"/>
    <property type="match status" value="1"/>
</dbReference>